<proteinExistence type="predicted"/>
<evidence type="ECO:0000313" key="7">
    <source>
        <dbReference type="Proteomes" id="UP000177306"/>
    </source>
</evidence>
<dbReference type="EMBL" id="MFLY01000003">
    <property type="protein sequence ID" value="OGG73337.1"/>
    <property type="molecule type" value="Genomic_DNA"/>
</dbReference>
<dbReference type="PANTHER" id="PTHR12302">
    <property type="entry name" value="EBNA2 BINDING PROTEIN P100"/>
    <property type="match status" value="1"/>
</dbReference>
<dbReference type="GO" id="GO:0004519">
    <property type="term" value="F:endonuclease activity"/>
    <property type="evidence" value="ECO:0007669"/>
    <property type="project" value="UniProtKB-KW"/>
</dbReference>
<organism evidence="6 7">
    <name type="scientific">Candidatus Kaiserbacteria bacterium RIFCSPLOWO2_01_FULL_53_17</name>
    <dbReference type="NCBI Taxonomy" id="1798511"/>
    <lineage>
        <taxon>Bacteria</taxon>
        <taxon>Candidatus Kaiseribacteriota</taxon>
    </lineage>
</organism>
<gene>
    <name evidence="6" type="ORF">A3A38_01450</name>
</gene>
<dbReference type="GO" id="GO:0016787">
    <property type="term" value="F:hydrolase activity"/>
    <property type="evidence" value="ECO:0007669"/>
    <property type="project" value="UniProtKB-KW"/>
</dbReference>
<evidence type="ECO:0000256" key="4">
    <source>
        <dbReference type="SAM" id="MobiDB-lite"/>
    </source>
</evidence>
<feature type="compositionally biased region" description="Low complexity" evidence="4">
    <location>
        <begin position="209"/>
        <end position="249"/>
    </location>
</feature>
<feature type="region of interest" description="Disordered" evidence="4">
    <location>
        <begin position="38"/>
        <end position="60"/>
    </location>
</feature>
<keyword evidence="2" id="KW-0255">Endonuclease</keyword>
<dbReference type="Pfam" id="PF05901">
    <property type="entry name" value="Excalibur"/>
    <property type="match status" value="1"/>
</dbReference>
<dbReference type="SUPFAM" id="SSF50199">
    <property type="entry name" value="Staphylococcal nuclease"/>
    <property type="match status" value="1"/>
</dbReference>
<dbReference type="InterPro" id="IPR008613">
    <property type="entry name" value="Excalibur_Ca-bd_domain"/>
</dbReference>
<dbReference type="InterPro" id="IPR016071">
    <property type="entry name" value="Staphylococal_nuclease_OB-fold"/>
</dbReference>
<dbReference type="AlphaFoldDB" id="A0A1F6EI91"/>
<dbReference type="InterPro" id="IPR002071">
    <property type="entry name" value="Thermonucl_AS"/>
</dbReference>
<dbReference type="InterPro" id="IPR035437">
    <property type="entry name" value="SNase_OB-fold_sf"/>
</dbReference>
<dbReference type="PANTHER" id="PTHR12302:SF3">
    <property type="entry name" value="SERINE_THREONINE-PROTEIN KINASE 31"/>
    <property type="match status" value="1"/>
</dbReference>
<feature type="region of interest" description="Disordered" evidence="4">
    <location>
        <begin position="209"/>
        <end position="272"/>
    </location>
</feature>
<dbReference type="GO" id="GO:0003676">
    <property type="term" value="F:nucleic acid binding"/>
    <property type="evidence" value="ECO:0007669"/>
    <property type="project" value="InterPro"/>
</dbReference>
<dbReference type="SMART" id="SM00318">
    <property type="entry name" value="SNc"/>
    <property type="match status" value="1"/>
</dbReference>
<evidence type="ECO:0000256" key="3">
    <source>
        <dbReference type="ARBA" id="ARBA00022801"/>
    </source>
</evidence>
<dbReference type="Proteomes" id="UP000177306">
    <property type="component" value="Unassembled WGS sequence"/>
</dbReference>
<comment type="caution">
    <text evidence="6">The sequence shown here is derived from an EMBL/GenBank/DDBJ whole genome shotgun (WGS) entry which is preliminary data.</text>
</comment>
<keyword evidence="3" id="KW-0378">Hydrolase</keyword>
<dbReference type="PROSITE" id="PS01123">
    <property type="entry name" value="TNASE_1"/>
    <property type="match status" value="1"/>
</dbReference>
<dbReference type="Gene3D" id="2.40.50.90">
    <property type="match status" value="1"/>
</dbReference>
<sequence>MNRLFIVLVGAIGIGIGLGVAFLIPSLKDPDTAEANQASVSTALKDDSATSSDEELVEDESEEEFYDVIKVVDGDTIAISLRGKSETIRLIGIDTPETVDSRVAVQCFGKEATAKLKSVIGKRVSIEKDEEEGERDKYGRLLAYIYTEEGLFLNKYMIEQGFAFEYMYDDPYKYQKEFKAAQASAKAAKKGLWAPDACPSAAAKTTTSSVTVSKQESAPAASEPPAQSATSAPQSLQTHTQQVQTQPQSEPQPPQNPPPSPPSPAQTSSTSNYTCSSNTYNCTDFKTHAEAQAVFDMCGGVGNDVHKLDSNKDGEACESLP</sequence>
<protein>
    <recommendedName>
        <fullName evidence="5">TNase-like domain-containing protein</fullName>
    </recommendedName>
</protein>
<feature type="domain" description="TNase-like" evidence="5">
    <location>
        <begin position="62"/>
        <end position="195"/>
    </location>
</feature>
<dbReference type="PROSITE" id="PS50830">
    <property type="entry name" value="TNASE_3"/>
    <property type="match status" value="1"/>
</dbReference>
<name>A0A1F6EI91_9BACT</name>
<dbReference type="PROSITE" id="PS01284">
    <property type="entry name" value="TNASE_2"/>
    <property type="match status" value="1"/>
</dbReference>
<dbReference type="Pfam" id="PF00565">
    <property type="entry name" value="SNase"/>
    <property type="match status" value="1"/>
</dbReference>
<evidence type="ECO:0000313" key="6">
    <source>
        <dbReference type="EMBL" id="OGG73337.1"/>
    </source>
</evidence>
<keyword evidence="1" id="KW-0540">Nuclease</keyword>
<evidence type="ECO:0000256" key="2">
    <source>
        <dbReference type="ARBA" id="ARBA00022759"/>
    </source>
</evidence>
<feature type="compositionally biased region" description="Pro residues" evidence="4">
    <location>
        <begin position="250"/>
        <end position="264"/>
    </location>
</feature>
<reference evidence="6 7" key="1">
    <citation type="journal article" date="2016" name="Nat. Commun.">
        <title>Thousands of microbial genomes shed light on interconnected biogeochemical processes in an aquifer system.</title>
        <authorList>
            <person name="Anantharaman K."/>
            <person name="Brown C.T."/>
            <person name="Hug L.A."/>
            <person name="Sharon I."/>
            <person name="Castelle C.J."/>
            <person name="Probst A.J."/>
            <person name="Thomas B.C."/>
            <person name="Singh A."/>
            <person name="Wilkins M.J."/>
            <person name="Karaoz U."/>
            <person name="Brodie E.L."/>
            <person name="Williams K.H."/>
            <person name="Hubbard S.S."/>
            <person name="Banfield J.F."/>
        </authorList>
    </citation>
    <scope>NUCLEOTIDE SEQUENCE [LARGE SCALE GENOMIC DNA]</scope>
</reference>
<evidence type="ECO:0000256" key="1">
    <source>
        <dbReference type="ARBA" id="ARBA00022722"/>
    </source>
</evidence>
<evidence type="ECO:0000259" key="5">
    <source>
        <dbReference type="PROSITE" id="PS50830"/>
    </source>
</evidence>
<accession>A0A1F6EI91</accession>